<feature type="domain" description="ABC transporter" evidence="15">
    <location>
        <begin position="11"/>
        <end position="245"/>
    </location>
</feature>
<keyword evidence="16" id="KW-0762">Sugar transport</keyword>
<keyword evidence="7" id="KW-0472">Membrane</keyword>
<evidence type="ECO:0000256" key="6">
    <source>
        <dbReference type="ARBA" id="ARBA00022967"/>
    </source>
</evidence>
<evidence type="ECO:0000256" key="14">
    <source>
        <dbReference type="SAM" id="MobiDB-lite"/>
    </source>
</evidence>
<comment type="catalytic activity">
    <reaction evidence="8">
        <text>D-xylose(out) + ATP + H2O = D-xylose(in) + ADP + phosphate + H(+)</text>
        <dbReference type="Rhea" id="RHEA:29899"/>
        <dbReference type="ChEBI" id="CHEBI:15377"/>
        <dbReference type="ChEBI" id="CHEBI:15378"/>
        <dbReference type="ChEBI" id="CHEBI:30616"/>
        <dbReference type="ChEBI" id="CHEBI:43474"/>
        <dbReference type="ChEBI" id="CHEBI:53455"/>
        <dbReference type="ChEBI" id="CHEBI:456216"/>
        <dbReference type="EC" id="7.5.2.13"/>
    </reaction>
    <physiologicalReaction direction="left-to-right" evidence="8">
        <dbReference type="Rhea" id="RHEA:29900"/>
    </physiologicalReaction>
</comment>
<comment type="catalytic activity">
    <reaction evidence="9">
        <text>L-arabinose(out) + ATP + H2O = L-arabinose(in) + ADP + phosphate + H(+)</text>
        <dbReference type="Rhea" id="RHEA:30007"/>
        <dbReference type="ChEBI" id="CHEBI:15377"/>
        <dbReference type="ChEBI" id="CHEBI:15378"/>
        <dbReference type="ChEBI" id="CHEBI:17535"/>
        <dbReference type="ChEBI" id="CHEBI:30616"/>
        <dbReference type="ChEBI" id="CHEBI:43474"/>
        <dbReference type="ChEBI" id="CHEBI:456216"/>
        <dbReference type="EC" id="7.5.2.13"/>
    </reaction>
    <physiologicalReaction direction="left-to-right" evidence="9">
        <dbReference type="Rhea" id="RHEA:30008"/>
    </physiologicalReaction>
</comment>
<dbReference type="GO" id="GO:0005524">
    <property type="term" value="F:ATP binding"/>
    <property type="evidence" value="ECO:0007669"/>
    <property type="project" value="UniProtKB-KW"/>
</dbReference>
<evidence type="ECO:0000256" key="13">
    <source>
        <dbReference type="ARBA" id="ARBA00066315"/>
    </source>
</evidence>
<keyword evidence="6" id="KW-1278">Translocase</keyword>
<evidence type="ECO:0000256" key="12">
    <source>
        <dbReference type="ARBA" id="ARBA00065962"/>
    </source>
</evidence>
<evidence type="ECO:0000256" key="9">
    <source>
        <dbReference type="ARBA" id="ARBA00051890"/>
    </source>
</evidence>
<dbReference type="InterPro" id="IPR040582">
    <property type="entry name" value="OB_MalK-like"/>
</dbReference>
<evidence type="ECO:0000256" key="10">
    <source>
        <dbReference type="ARBA" id="ARBA00053454"/>
    </source>
</evidence>
<protein>
    <recommendedName>
        <fullName evidence="13">ABC-type D-xylose/L-arabinose transporter</fullName>
        <ecNumber evidence="13">7.5.2.13</ecNumber>
    </recommendedName>
</protein>
<proteinExistence type="inferred from homology"/>
<dbReference type="InterPro" id="IPR027417">
    <property type="entry name" value="P-loop_NTPase"/>
</dbReference>
<dbReference type="GO" id="GO:0022857">
    <property type="term" value="F:transmembrane transporter activity"/>
    <property type="evidence" value="ECO:0007669"/>
    <property type="project" value="UniProtKB-ARBA"/>
</dbReference>
<dbReference type="SMART" id="SM00382">
    <property type="entry name" value="AAA"/>
    <property type="match status" value="1"/>
</dbReference>
<comment type="subunit">
    <text evidence="12">The complex is composed of two ATP-binding proteins (XacJ and XacK), two transmembrane proteins (XacH and XacI) and a solute-binding protein (XacG).</text>
</comment>
<dbReference type="InterPro" id="IPR008995">
    <property type="entry name" value="Mo/tungstate-bd_C_term_dom"/>
</dbReference>
<dbReference type="InterPro" id="IPR017871">
    <property type="entry name" value="ABC_transporter-like_CS"/>
</dbReference>
<comment type="subcellular location">
    <subcellularLocation>
        <location evidence="1">Cell membrane</location>
        <topology evidence="1">Peripheral membrane protein</topology>
    </subcellularLocation>
</comment>
<dbReference type="RefSeq" id="WP_089872845.1">
    <property type="nucleotide sequence ID" value="NZ_FOTC01000013.1"/>
</dbReference>
<dbReference type="FunFam" id="3.40.50.300:FF:000042">
    <property type="entry name" value="Maltose/maltodextrin ABC transporter, ATP-binding protein"/>
    <property type="match status" value="1"/>
</dbReference>
<dbReference type="Pfam" id="PF00005">
    <property type="entry name" value="ABC_tran"/>
    <property type="match status" value="1"/>
</dbReference>
<organism evidence="16 17">
    <name type="scientific">Halogranum rubrum</name>
    <dbReference type="NCBI Taxonomy" id="553466"/>
    <lineage>
        <taxon>Archaea</taxon>
        <taxon>Methanobacteriati</taxon>
        <taxon>Methanobacteriota</taxon>
        <taxon>Stenosarchaea group</taxon>
        <taxon>Halobacteria</taxon>
        <taxon>Halobacteriales</taxon>
        <taxon>Haloferacaceae</taxon>
    </lineage>
</organism>
<evidence type="ECO:0000256" key="8">
    <source>
        <dbReference type="ARBA" id="ARBA00050355"/>
    </source>
</evidence>
<keyword evidence="5 16" id="KW-0067">ATP-binding</keyword>
<dbReference type="InterPro" id="IPR047641">
    <property type="entry name" value="ABC_transpr_MalK/UgpC-like"/>
</dbReference>
<evidence type="ECO:0000256" key="5">
    <source>
        <dbReference type="ARBA" id="ARBA00022840"/>
    </source>
</evidence>
<dbReference type="EMBL" id="FOTC01000013">
    <property type="protein sequence ID" value="SFL68800.1"/>
    <property type="molecule type" value="Genomic_DNA"/>
</dbReference>
<name>A0A1I4JQJ3_9EURY</name>
<accession>A0A1I4JQJ3</accession>
<feature type="region of interest" description="Disordered" evidence="14">
    <location>
        <begin position="364"/>
        <end position="385"/>
    </location>
</feature>
<dbReference type="STRING" id="553466.SAMN04487950_4613"/>
<evidence type="ECO:0000313" key="16">
    <source>
        <dbReference type="EMBL" id="SFL68800.1"/>
    </source>
</evidence>
<keyword evidence="3" id="KW-1003">Cell membrane</keyword>
<dbReference type="EC" id="7.5.2.13" evidence="13"/>
<dbReference type="Pfam" id="PF17912">
    <property type="entry name" value="OB_MalK"/>
    <property type="match status" value="1"/>
</dbReference>
<dbReference type="PANTHER" id="PTHR43875:SF15">
    <property type="entry name" value="TREHALOSE IMPORT ATP-BINDING PROTEIN SUGC"/>
    <property type="match status" value="1"/>
</dbReference>
<dbReference type="Proteomes" id="UP000199607">
    <property type="component" value="Unassembled WGS sequence"/>
</dbReference>
<dbReference type="SUPFAM" id="SSF50331">
    <property type="entry name" value="MOP-like"/>
    <property type="match status" value="1"/>
</dbReference>
<dbReference type="PROSITE" id="PS00211">
    <property type="entry name" value="ABC_TRANSPORTER_1"/>
    <property type="match status" value="1"/>
</dbReference>
<reference evidence="17" key="1">
    <citation type="submission" date="2016-10" db="EMBL/GenBank/DDBJ databases">
        <authorList>
            <person name="Varghese N."/>
            <person name="Submissions S."/>
        </authorList>
    </citation>
    <scope>NUCLEOTIDE SEQUENCE [LARGE SCALE GENOMIC DNA]</scope>
    <source>
        <strain evidence="17">CGMCC 1.7738</strain>
    </source>
</reference>
<evidence type="ECO:0000256" key="4">
    <source>
        <dbReference type="ARBA" id="ARBA00022741"/>
    </source>
</evidence>
<evidence type="ECO:0000313" key="17">
    <source>
        <dbReference type="Proteomes" id="UP000199607"/>
    </source>
</evidence>
<dbReference type="PANTHER" id="PTHR43875">
    <property type="entry name" value="MALTODEXTRIN IMPORT ATP-BINDING PROTEIN MSMX"/>
    <property type="match status" value="1"/>
</dbReference>
<dbReference type="AlphaFoldDB" id="A0A1I4JQJ3"/>
<comment type="function">
    <text evidence="10">Part of the ABC transporter complex XacGHIJK involved in the uptake of xylose and arabinose. Responsible for energy coupling to the transport system.</text>
</comment>
<sequence>MSQTTSTANSITIDTLRKEFNTPDGTVVAVDSIHIEIGPEEFLTLVGPSGCGKTTTLRCLAGLETPTSGEIRLGNRDVSDLPANKRDFAMMFQNIALYPHMKIIDNIAYPLKVRGVSTQERHEHAKEAAEIMQITDLLNKYPGEVSGGQRQRAALARTVVQNPKAFLMDEPLSDLDAKLKVEIRKEIQRVHQRVKRPTVYVTHDQEEAMTMSDRIAVMNNGGIEQIGTPNELYNEPANLFVAQFIGNPSMNFADGTVETVSTDGVSVSVDERIVDLSLNAEADLSMGDEVVLGFRPETVSLDTAGPGFEGEITLIERIDDRMLATVEGDLGEIRATVSADDPLNVGDVVPISFDTSHIHVFDRDTGEHIASGDRPSTRRAKRGAE</sequence>
<dbReference type="GO" id="GO:0055052">
    <property type="term" value="C:ATP-binding cassette (ABC) transporter complex, substrate-binding subunit-containing"/>
    <property type="evidence" value="ECO:0007669"/>
    <property type="project" value="TreeGrafter"/>
</dbReference>
<evidence type="ECO:0000256" key="7">
    <source>
        <dbReference type="ARBA" id="ARBA00023136"/>
    </source>
</evidence>
<dbReference type="InterPro" id="IPR003439">
    <property type="entry name" value="ABC_transporter-like_ATP-bd"/>
</dbReference>
<keyword evidence="2" id="KW-0813">Transport</keyword>
<evidence type="ECO:0000256" key="3">
    <source>
        <dbReference type="ARBA" id="ARBA00022475"/>
    </source>
</evidence>
<dbReference type="Gene3D" id="2.40.50.140">
    <property type="entry name" value="Nucleic acid-binding proteins"/>
    <property type="match status" value="1"/>
</dbReference>
<dbReference type="InterPro" id="IPR012340">
    <property type="entry name" value="NA-bd_OB-fold"/>
</dbReference>
<evidence type="ECO:0000259" key="15">
    <source>
        <dbReference type="PROSITE" id="PS50893"/>
    </source>
</evidence>
<evidence type="ECO:0000256" key="2">
    <source>
        <dbReference type="ARBA" id="ARBA00022448"/>
    </source>
</evidence>
<keyword evidence="17" id="KW-1185">Reference proteome</keyword>
<dbReference type="PROSITE" id="PS50893">
    <property type="entry name" value="ABC_TRANSPORTER_2"/>
    <property type="match status" value="1"/>
</dbReference>
<keyword evidence="4" id="KW-0547">Nucleotide-binding</keyword>
<dbReference type="Gene3D" id="2.40.50.100">
    <property type="match status" value="1"/>
</dbReference>
<dbReference type="SUPFAM" id="SSF52540">
    <property type="entry name" value="P-loop containing nucleoside triphosphate hydrolases"/>
    <property type="match status" value="1"/>
</dbReference>
<evidence type="ECO:0000256" key="11">
    <source>
        <dbReference type="ARBA" id="ARBA00061029"/>
    </source>
</evidence>
<dbReference type="InterPro" id="IPR003593">
    <property type="entry name" value="AAA+_ATPase"/>
</dbReference>
<dbReference type="GO" id="GO:0016887">
    <property type="term" value="F:ATP hydrolysis activity"/>
    <property type="evidence" value="ECO:0007669"/>
    <property type="project" value="InterPro"/>
</dbReference>
<dbReference type="Gene3D" id="3.40.50.300">
    <property type="entry name" value="P-loop containing nucleotide triphosphate hydrolases"/>
    <property type="match status" value="1"/>
</dbReference>
<gene>
    <name evidence="16" type="ORF">SAMN04487950_4613</name>
</gene>
<evidence type="ECO:0000256" key="1">
    <source>
        <dbReference type="ARBA" id="ARBA00004202"/>
    </source>
</evidence>
<comment type="similarity">
    <text evidence="11">Belongs to the ABC transporter superfamily. Carbohydrate uptake transporter-1 (CUT1) (TC 3.A.1.1) family.</text>
</comment>